<dbReference type="PANTHER" id="PTHR30576">
    <property type="entry name" value="COLANIC BIOSYNTHESIS UDP-GLUCOSE LIPID CARRIER TRANSFERASE"/>
    <property type="match status" value="1"/>
</dbReference>
<evidence type="ECO:0000313" key="4">
    <source>
        <dbReference type="EMBL" id="TWT48718.1"/>
    </source>
</evidence>
<name>A0A5C5WCR6_9BACT</name>
<dbReference type="Proteomes" id="UP000318995">
    <property type="component" value="Unassembled WGS sequence"/>
</dbReference>
<reference evidence="4 5" key="1">
    <citation type="submission" date="2019-02" db="EMBL/GenBank/DDBJ databases">
        <title>Deep-cultivation of Planctomycetes and their phenomic and genomic characterization uncovers novel biology.</title>
        <authorList>
            <person name="Wiegand S."/>
            <person name="Jogler M."/>
            <person name="Boedeker C."/>
            <person name="Pinto D."/>
            <person name="Vollmers J."/>
            <person name="Rivas-Marin E."/>
            <person name="Kohn T."/>
            <person name="Peeters S.H."/>
            <person name="Heuer A."/>
            <person name="Rast P."/>
            <person name="Oberbeckmann S."/>
            <person name="Bunk B."/>
            <person name="Jeske O."/>
            <person name="Meyerdierks A."/>
            <person name="Storesund J.E."/>
            <person name="Kallscheuer N."/>
            <person name="Luecker S."/>
            <person name="Lage O.M."/>
            <person name="Pohl T."/>
            <person name="Merkel B.J."/>
            <person name="Hornburger P."/>
            <person name="Mueller R.-W."/>
            <person name="Bruemmer F."/>
            <person name="Labrenz M."/>
            <person name="Spormann A.M."/>
            <person name="Op Den Camp H."/>
            <person name="Overmann J."/>
            <person name="Amann R."/>
            <person name="Jetten M.S.M."/>
            <person name="Mascher T."/>
            <person name="Medema M.H."/>
            <person name="Devos D.P."/>
            <person name="Kaster A.-K."/>
            <person name="Ovreas L."/>
            <person name="Rohde M."/>
            <person name="Galperin M.Y."/>
            <person name="Jogler C."/>
        </authorList>
    </citation>
    <scope>NUCLEOTIDE SEQUENCE [LARGE SCALE GENOMIC DNA]</scope>
    <source>
        <strain evidence="4 5">Pla111</strain>
    </source>
</reference>
<comment type="caution">
    <text evidence="4">The sequence shown here is derived from an EMBL/GenBank/DDBJ whole genome shotgun (WGS) entry which is preliminary data.</text>
</comment>
<protein>
    <submittedName>
        <fullName evidence="4">Putative undecaprenyl-phosphate N-acetylgalactosaminyl 1-phosphate transferase</fullName>
        <ecNumber evidence="4">2.7.8.-</ecNumber>
    </submittedName>
</protein>
<dbReference type="InterPro" id="IPR003362">
    <property type="entry name" value="Bact_transf"/>
</dbReference>
<evidence type="ECO:0000259" key="3">
    <source>
        <dbReference type="Pfam" id="PF02397"/>
    </source>
</evidence>
<evidence type="ECO:0000256" key="2">
    <source>
        <dbReference type="SAM" id="MobiDB-lite"/>
    </source>
</evidence>
<sequence>MLPAPPISLIMLDLARSLFRRKSSELSSPYLLGTEEFDTAAAAERMRVDRNHSMVSLLMIDLPAHRRLETEIQRFERTMAARLRLTDTAGLMRDGRLGILLPDTPASGAWKVAADLCDTFPVGGDRPDCEVVVYPEHPPAGKREATGTSPSAVGGPAPASDGLMRAIGNAGASEFEKLFIDPCPTWKRTIDIVGSTIGLLLAVPVIASAAVLIKLTSRGPAFFFQEREGLAGRRFRIWKLRTMRTDAEALKADLRASSEQDGPAFKMRNDPRITRIGRFLRKTSIDELPQLWNVLRGEMSMVGPRPLPIDESLACQPWQRRRLHVNPGITCTWQIYGRNMVAFDEWIRMDLDYAARQSPLLDVQLVLKTGPALVLPKGQ</sequence>
<keyword evidence="4" id="KW-0808">Transferase</keyword>
<evidence type="ECO:0000256" key="1">
    <source>
        <dbReference type="ARBA" id="ARBA00006464"/>
    </source>
</evidence>
<dbReference type="EMBL" id="SJPH01000001">
    <property type="protein sequence ID" value="TWT48718.1"/>
    <property type="molecule type" value="Genomic_DNA"/>
</dbReference>
<dbReference type="EC" id="2.7.8.-" evidence="4"/>
<gene>
    <name evidence="4" type="primary">tuaA</name>
    <name evidence="4" type="ORF">Pla111_04930</name>
</gene>
<dbReference type="GO" id="GO:0016780">
    <property type="term" value="F:phosphotransferase activity, for other substituted phosphate groups"/>
    <property type="evidence" value="ECO:0007669"/>
    <property type="project" value="TreeGrafter"/>
</dbReference>
<organism evidence="4 5">
    <name type="scientific">Botrimarina hoheduenensis</name>
    <dbReference type="NCBI Taxonomy" id="2528000"/>
    <lineage>
        <taxon>Bacteria</taxon>
        <taxon>Pseudomonadati</taxon>
        <taxon>Planctomycetota</taxon>
        <taxon>Planctomycetia</taxon>
        <taxon>Pirellulales</taxon>
        <taxon>Lacipirellulaceae</taxon>
        <taxon>Botrimarina</taxon>
    </lineage>
</organism>
<proteinExistence type="inferred from homology"/>
<dbReference type="Pfam" id="PF02397">
    <property type="entry name" value="Bac_transf"/>
    <property type="match status" value="1"/>
</dbReference>
<dbReference type="PANTHER" id="PTHR30576:SF10">
    <property type="entry name" value="SLL5057 PROTEIN"/>
    <property type="match status" value="1"/>
</dbReference>
<comment type="similarity">
    <text evidence="1">Belongs to the bacterial sugar transferase family.</text>
</comment>
<dbReference type="AlphaFoldDB" id="A0A5C5WCR6"/>
<keyword evidence="5" id="KW-1185">Reference proteome</keyword>
<evidence type="ECO:0000313" key="5">
    <source>
        <dbReference type="Proteomes" id="UP000318995"/>
    </source>
</evidence>
<accession>A0A5C5WCR6</accession>
<feature type="region of interest" description="Disordered" evidence="2">
    <location>
        <begin position="137"/>
        <end position="159"/>
    </location>
</feature>
<feature type="domain" description="Bacterial sugar transferase" evidence="3">
    <location>
        <begin position="187"/>
        <end position="372"/>
    </location>
</feature>